<dbReference type="GO" id="GO:0005634">
    <property type="term" value="C:nucleus"/>
    <property type="evidence" value="ECO:0007669"/>
    <property type="project" value="UniProtKB-SubCell"/>
</dbReference>
<sequence length="414" mass="45074">MQSQRIPGRKRGRPPLHSTPMKMTVHNLYSASPGCLPAMKTPKKRGRKPGYKLKSRVLMTPLALSPPRSTPEPDLSNIPQDAATIPSLAAPQALTVCLYINKQADAGPYLERRKVQQLPEHFGPERPSAVLQQAVQACIDCAHQQKVVFSLVKQGYGGEMVSVSASFDGKQHLRSLPVVNSIGYVLRFLAKLCRSLLCDDLFSHQPFPRGSSASEKAQENEDGRTESAKTVTTEECLVNPAGMNRYNVDSSTSAFNHRGSLHSSSSLYCKRQNSGDSRLGGGPITITSGVRTSLLSSGGPSATGLRPPASSPNRNGTSLEGNRCASSPSPDGQDARRPRSRNPSTWTVEDVVWFVKDADPQALGPHVELFRKHEIDGNALLLLKSDMIMKYLGLKLGPALKLCYHIDKLKQAKF</sequence>
<dbReference type="Proteomes" id="UP000694850">
    <property type="component" value="Unplaced"/>
</dbReference>
<feature type="compositionally biased region" description="Polar residues" evidence="7">
    <location>
        <begin position="311"/>
        <end position="330"/>
    </location>
</feature>
<feature type="compositionally biased region" description="Polar residues" evidence="7">
    <location>
        <begin position="285"/>
        <end position="300"/>
    </location>
</feature>
<dbReference type="GeneID" id="103196979"/>
<dbReference type="Pfam" id="PF00536">
    <property type="entry name" value="SAM_1"/>
    <property type="match status" value="1"/>
</dbReference>
<comment type="subcellular location">
    <subcellularLocation>
        <location evidence="1">Nucleus</location>
    </subcellularLocation>
</comment>
<dbReference type="InterPro" id="IPR050548">
    <property type="entry name" value="PcG_chromatin_remod_factors"/>
</dbReference>
<feature type="domain" description="SAM" evidence="8">
    <location>
        <begin position="343"/>
        <end position="412"/>
    </location>
</feature>
<dbReference type="InterPro" id="IPR047531">
    <property type="entry name" value="SAM_Scm-like"/>
</dbReference>
<evidence type="ECO:0000256" key="6">
    <source>
        <dbReference type="ARBA" id="ARBA00023242"/>
    </source>
</evidence>
<accession>A0A8B6ZV63</accession>
<dbReference type="Gene3D" id="1.10.150.50">
    <property type="entry name" value="Transcription Factor, Ets-1"/>
    <property type="match status" value="1"/>
</dbReference>
<dbReference type="Pfam" id="PF12140">
    <property type="entry name" value="SLED"/>
    <property type="match status" value="1"/>
</dbReference>
<feature type="compositionally biased region" description="Basic and acidic residues" evidence="7">
    <location>
        <begin position="216"/>
        <end position="227"/>
    </location>
</feature>
<evidence type="ECO:0000256" key="4">
    <source>
        <dbReference type="ARBA" id="ARBA00023015"/>
    </source>
</evidence>
<keyword evidence="5" id="KW-0804">Transcription</keyword>
<feature type="region of interest" description="Disordered" evidence="7">
    <location>
        <begin position="1"/>
        <end position="21"/>
    </location>
</feature>
<evidence type="ECO:0000256" key="2">
    <source>
        <dbReference type="ARBA" id="ARBA00008469"/>
    </source>
</evidence>
<dbReference type="FunFam" id="3.90.1150.190:FF:000001">
    <property type="entry name" value="Polycomb protein scmh1 isoform 4"/>
    <property type="match status" value="1"/>
</dbReference>
<proteinExistence type="inferred from homology"/>
<dbReference type="SUPFAM" id="SSF47769">
    <property type="entry name" value="SAM/Pointed domain"/>
    <property type="match status" value="1"/>
</dbReference>
<dbReference type="InterPro" id="IPR033763">
    <property type="entry name" value="SCML2_RBR"/>
</dbReference>
<dbReference type="FunFam" id="1.10.150.50:FF:000018">
    <property type="entry name" value="Polycomb protein scmh1 isoform 4"/>
    <property type="match status" value="1"/>
</dbReference>
<dbReference type="SMART" id="SM00454">
    <property type="entry name" value="SAM"/>
    <property type="match status" value="1"/>
</dbReference>
<dbReference type="Pfam" id="PF17208">
    <property type="entry name" value="RBR"/>
    <property type="match status" value="1"/>
</dbReference>
<dbReference type="InterPro" id="IPR013761">
    <property type="entry name" value="SAM/pointed_sf"/>
</dbReference>
<dbReference type="GO" id="GO:0003682">
    <property type="term" value="F:chromatin binding"/>
    <property type="evidence" value="ECO:0007669"/>
    <property type="project" value="TreeGrafter"/>
</dbReference>
<dbReference type="RefSeq" id="XP_007939022.1">
    <property type="nucleotide sequence ID" value="XM_007940831.2"/>
</dbReference>
<keyword evidence="4" id="KW-0805">Transcription regulation</keyword>
<evidence type="ECO:0000313" key="10">
    <source>
        <dbReference type="RefSeq" id="XP_007939022.1"/>
    </source>
</evidence>
<dbReference type="PANTHER" id="PTHR12247">
    <property type="entry name" value="POLYCOMB GROUP PROTEIN"/>
    <property type="match status" value="1"/>
</dbReference>
<gene>
    <name evidence="10" type="primary">SCML4</name>
</gene>
<name>A0A8B6ZV63_ORYAF</name>
<organism evidence="9 10">
    <name type="scientific">Orycteropus afer afer</name>
    <dbReference type="NCBI Taxonomy" id="1230840"/>
    <lineage>
        <taxon>Eukaryota</taxon>
        <taxon>Metazoa</taxon>
        <taxon>Chordata</taxon>
        <taxon>Craniata</taxon>
        <taxon>Vertebrata</taxon>
        <taxon>Euteleostomi</taxon>
        <taxon>Mammalia</taxon>
        <taxon>Eutheria</taxon>
        <taxon>Afrotheria</taxon>
        <taxon>Tubulidentata</taxon>
        <taxon>Orycteropodidae</taxon>
        <taxon>Orycteropus</taxon>
    </lineage>
</organism>
<dbReference type="PANTHER" id="PTHR12247:SF85">
    <property type="entry name" value="SEX COMB ON MIDLEG-LIKE PROTEIN 4"/>
    <property type="match status" value="1"/>
</dbReference>
<keyword evidence="3" id="KW-0678">Repressor</keyword>
<dbReference type="GO" id="GO:0045892">
    <property type="term" value="P:negative regulation of DNA-templated transcription"/>
    <property type="evidence" value="ECO:0007669"/>
    <property type="project" value="TreeGrafter"/>
</dbReference>
<dbReference type="InterPro" id="IPR001660">
    <property type="entry name" value="SAM"/>
</dbReference>
<dbReference type="Gene3D" id="3.90.1150.190">
    <property type="entry name" value="SLED domain"/>
    <property type="match status" value="1"/>
</dbReference>
<evidence type="ECO:0000259" key="8">
    <source>
        <dbReference type="SMART" id="SM00454"/>
    </source>
</evidence>
<evidence type="ECO:0000256" key="5">
    <source>
        <dbReference type="ARBA" id="ARBA00023163"/>
    </source>
</evidence>
<dbReference type="CDD" id="cd09578">
    <property type="entry name" value="SAM_Scm"/>
    <property type="match status" value="1"/>
</dbReference>
<dbReference type="InterPro" id="IPR021987">
    <property type="entry name" value="SLED"/>
</dbReference>
<evidence type="ECO:0000256" key="3">
    <source>
        <dbReference type="ARBA" id="ARBA00022491"/>
    </source>
</evidence>
<keyword evidence="6" id="KW-0539">Nucleus</keyword>
<protein>
    <submittedName>
        <fullName evidence="10">Sex comb on midleg-like protein 4</fullName>
    </submittedName>
</protein>
<evidence type="ECO:0000256" key="7">
    <source>
        <dbReference type="SAM" id="MobiDB-lite"/>
    </source>
</evidence>
<dbReference type="CTD" id="256380"/>
<comment type="similarity">
    <text evidence="2">Belongs to the SCM family.</text>
</comment>
<dbReference type="OrthoDB" id="5912862at2759"/>
<dbReference type="InterPro" id="IPR038348">
    <property type="entry name" value="SLED_sf"/>
</dbReference>
<feature type="region of interest" description="Disordered" evidence="7">
    <location>
        <begin position="272"/>
        <end position="343"/>
    </location>
</feature>
<dbReference type="AlphaFoldDB" id="A0A8B6ZV63"/>
<dbReference type="GO" id="GO:0042393">
    <property type="term" value="F:histone binding"/>
    <property type="evidence" value="ECO:0007669"/>
    <property type="project" value="TreeGrafter"/>
</dbReference>
<feature type="region of interest" description="Disordered" evidence="7">
    <location>
        <begin position="208"/>
        <end position="236"/>
    </location>
</feature>
<reference evidence="10" key="1">
    <citation type="submission" date="2025-08" db="UniProtKB">
        <authorList>
            <consortium name="RefSeq"/>
        </authorList>
    </citation>
    <scope>IDENTIFICATION</scope>
</reference>
<evidence type="ECO:0000313" key="9">
    <source>
        <dbReference type="Proteomes" id="UP000694850"/>
    </source>
</evidence>
<evidence type="ECO:0000256" key="1">
    <source>
        <dbReference type="ARBA" id="ARBA00004123"/>
    </source>
</evidence>
<keyword evidence="9" id="KW-1185">Reference proteome</keyword>